<dbReference type="EMBL" id="CP036316">
    <property type="protein sequence ID" value="QDT64453.1"/>
    <property type="molecule type" value="Genomic_DNA"/>
</dbReference>
<evidence type="ECO:0000256" key="1">
    <source>
        <dbReference type="SAM" id="MobiDB-lite"/>
    </source>
</evidence>
<protein>
    <submittedName>
        <fullName evidence="2">Uncharacterized protein</fullName>
    </submittedName>
</protein>
<feature type="compositionally biased region" description="Polar residues" evidence="1">
    <location>
        <begin position="1"/>
        <end position="16"/>
    </location>
</feature>
<gene>
    <name evidence="2" type="ORF">V22_16870</name>
</gene>
<dbReference type="OrthoDB" id="9845329at2"/>
<name>A0A517T7U3_9PLAN</name>
<dbReference type="KEGG" id="chya:V22_16870"/>
<keyword evidence="3" id="KW-1185">Reference proteome</keyword>
<proteinExistence type="predicted"/>
<dbReference type="AlphaFoldDB" id="A0A517T7U3"/>
<dbReference type="Proteomes" id="UP000319976">
    <property type="component" value="Chromosome"/>
</dbReference>
<organism evidence="2 3">
    <name type="scientific">Calycomorphotria hydatis</name>
    <dbReference type="NCBI Taxonomy" id="2528027"/>
    <lineage>
        <taxon>Bacteria</taxon>
        <taxon>Pseudomonadati</taxon>
        <taxon>Planctomycetota</taxon>
        <taxon>Planctomycetia</taxon>
        <taxon>Planctomycetales</taxon>
        <taxon>Planctomycetaceae</taxon>
        <taxon>Calycomorphotria</taxon>
    </lineage>
</organism>
<dbReference type="RefSeq" id="WP_145261630.1">
    <property type="nucleotide sequence ID" value="NZ_CP036316.1"/>
</dbReference>
<accession>A0A517T7U3</accession>
<feature type="region of interest" description="Disordered" evidence="1">
    <location>
        <begin position="1"/>
        <end position="32"/>
    </location>
</feature>
<evidence type="ECO:0000313" key="2">
    <source>
        <dbReference type="EMBL" id="QDT64453.1"/>
    </source>
</evidence>
<evidence type="ECO:0000313" key="3">
    <source>
        <dbReference type="Proteomes" id="UP000319976"/>
    </source>
</evidence>
<sequence>MQTLNSVESATENHSPSEIEVSGGVQLEQAPTNDYSSEKWDIRCARRVVAAYLTSCGMQDPDIISTVSKGVVSRTIEAAGNSTDLGGFELVKLSVERAVDELAALNRRFYRRREPNNNFESMMPEVVPTDVATSLRQIFDEYPNAWVGCPQETEAAGRVLNSVSREIVPTSVPTKMYAQPLENPPTLLRQAFWQRVWGLFPPRVRGFVQPSE</sequence>
<reference evidence="2 3" key="1">
    <citation type="submission" date="2019-02" db="EMBL/GenBank/DDBJ databases">
        <title>Deep-cultivation of Planctomycetes and their phenomic and genomic characterization uncovers novel biology.</title>
        <authorList>
            <person name="Wiegand S."/>
            <person name="Jogler M."/>
            <person name="Boedeker C."/>
            <person name="Pinto D."/>
            <person name="Vollmers J."/>
            <person name="Rivas-Marin E."/>
            <person name="Kohn T."/>
            <person name="Peeters S.H."/>
            <person name="Heuer A."/>
            <person name="Rast P."/>
            <person name="Oberbeckmann S."/>
            <person name="Bunk B."/>
            <person name="Jeske O."/>
            <person name="Meyerdierks A."/>
            <person name="Storesund J.E."/>
            <person name="Kallscheuer N."/>
            <person name="Luecker S."/>
            <person name="Lage O.M."/>
            <person name="Pohl T."/>
            <person name="Merkel B.J."/>
            <person name="Hornburger P."/>
            <person name="Mueller R.-W."/>
            <person name="Bruemmer F."/>
            <person name="Labrenz M."/>
            <person name="Spormann A.M."/>
            <person name="Op den Camp H."/>
            <person name="Overmann J."/>
            <person name="Amann R."/>
            <person name="Jetten M.S.M."/>
            <person name="Mascher T."/>
            <person name="Medema M.H."/>
            <person name="Devos D.P."/>
            <person name="Kaster A.-K."/>
            <person name="Ovreas L."/>
            <person name="Rohde M."/>
            <person name="Galperin M.Y."/>
            <person name="Jogler C."/>
        </authorList>
    </citation>
    <scope>NUCLEOTIDE SEQUENCE [LARGE SCALE GENOMIC DNA]</scope>
    <source>
        <strain evidence="2 3">V22</strain>
    </source>
</reference>